<dbReference type="PANTHER" id="PTHR35004">
    <property type="entry name" value="TRANSPOSASE RV3428C-RELATED"/>
    <property type="match status" value="1"/>
</dbReference>
<dbReference type="GO" id="GO:0015074">
    <property type="term" value="P:DNA integration"/>
    <property type="evidence" value="ECO:0007669"/>
    <property type="project" value="InterPro"/>
</dbReference>
<dbReference type="eggNOG" id="COG2801">
    <property type="taxonomic scope" value="Bacteria"/>
</dbReference>
<dbReference type="PATRIC" id="fig|1286171.3.peg.267"/>
<keyword evidence="3" id="KW-1185">Reference proteome</keyword>
<dbReference type="STRING" id="1286171.EAL2_c03270"/>
<dbReference type="PANTHER" id="PTHR35004:SF6">
    <property type="entry name" value="TRANSPOSASE"/>
    <property type="match status" value="1"/>
</dbReference>
<dbReference type="InterPro" id="IPR001584">
    <property type="entry name" value="Integrase_cat-core"/>
</dbReference>
<dbReference type="Pfam" id="PF09299">
    <property type="entry name" value="Mu-transpos_C"/>
    <property type="match status" value="1"/>
</dbReference>
<evidence type="ECO:0000313" key="3">
    <source>
        <dbReference type="Proteomes" id="UP000019591"/>
    </source>
</evidence>
<reference evidence="2 3" key="1">
    <citation type="journal article" date="2014" name="Genome Announc.">
        <title>Complete Genome Sequence of Amino Acid-Utilizing Eubacterium acidaminophilum al-2 (DSM 3953).</title>
        <authorList>
            <person name="Poehlein A."/>
            <person name="Andreesen J.R."/>
            <person name="Daniel R."/>
        </authorList>
    </citation>
    <scope>NUCLEOTIDE SEQUENCE [LARGE SCALE GENOMIC DNA]</scope>
    <source>
        <strain evidence="2 3">DSM 3953</strain>
    </source>
</reference>
<dbReference type="InterPro" id="IPR036397">
    <property type="entry name" value="RNaseH_sf"/>
</dbReference>
<dbReference type="Pfam" id="PF00665">
    <property type="entry name" value="rve"/>
    <property type="match status" value="1"/>
</dbReference>
<dbReference type="EMBL" id="CP007452">
    <property type="protein sequence ID" value="AHM55630.1"/>
    <property type="molecule type" value="Genomic_DNA"/>
</dbReference>
<dbReference type="InterPro" id="IPR015378">
    <property type="entry name" value="Transposase-like_Mu_C"/>
</dbReference>
<dbReference type="SUPFAM" id="SSF53098">
    <property type="entry name" value="Ribonuclease H-like"/>
    <property type="match status" value="1"/>
</dbReference>
<sequence length="451" mass="51735">MKTQSKPEDVAAKRMLLIMPLLEDGLDHSMIVELKKKIAEQNGVSYRSVSRYLYAFKKSGFEGLKPRFSNTRNQSSLMENFDEIVDIAVELRRECPTRSVRDIIKIMELENLIEAGTLRRSTLQRHLHARGFGSKQMKIYTKKGSASRRFQKNHRCMLYQGDIKYGPYLPIGKNGAKKQVYLSAFIDDATRFVVSAKFYENQKVEIIEDTLRSAIMSYGKPDAIYVDNGKQYRSEWLKRACTRLGIKLLFAKPYHPEGKGKIEAFNRRVDSFLSEVALMNMTSLDELNHYLQLWISNHYHKTEHYGLGGISPETAFKTDSRPLKFIDMAACTEAFLHTDERLVDKTGCVSFAGKKYEAGLQLIGRKVEVRYDPSWSHEVEIHHKDFEPFKAKELEIGENCGARASLPQQLAPVKADGSRFLEGLNKANITNRTKKDIAVVFRKNREVKENV</sequence>
<dbReference type="OrthoDB" id="9794201at2"/>
<dbReference type="InterPro" id="IPR009057">
    <property type="entry name" value="Homeodomain-like_sf"/>
</dbReference>
<dbReference type="SUPFAM" id="SSF46689">
    <property type="entry name" value="Homeodomain-like"/>
    <property type="match status" value="1"/>
</dbReference>
<dbReference type="HOGENOM" id="CLU_038364_0_0_9"/>
<name>W8T4B2_PEPAC</name>
<feature type="domain" description="Integrase catalytic" evidence="1">
    <location>
        <begin position="150"/>
        <end position="320"/>
    </location>
</feature>
<proteinExistence type="predicted"/>
<dbReference type="GO" id="GO:0003676">
    <property type="term" value="F:nucleic acid binding"/>
    <property type="evidence" value="ECO:0007669"/>
    <property type="project" value="InterPro"/>
</dbReference>
<evidence type="ECO:0000259" key="1">
    <source>
        <dbReference type="PROSITE" id="PS50994"/>
    </source>
</evidence>
<dbReference type="PROSITE" id="PS50994">
    <property type="entry name" value="INTEGRASE"/>
    <property type="match status" value="1"/>
</dbReference>
<protein>
    <submittedName>
        <fullName evidence="2">Integrase catalytic region</fullName>
    </submittedName>
</protein>
<gene>
    <name evidence="2" type="ORF">EAL2_c03270</name>
</gene>
<dbReference type="KEGG" id="eac:EAL2_c03270"/>
<evidence type="ECO:0000313" key="2">
    <source>
        <dbReference type="EMBL" id="AHM55630.1"/>
    </source>
</evidence>
<accession>W8T4B2</accession>
<organism evidence="2 3">
    <name type="scientific">Peptoclostridium acidaminophilum DSM 3953</name>
    <dbReference type="NCBI Taxonomy" id="1286171"/>
    <lineage>
        <taxon>Bacteria</taxon>
        <taxon>Bacillati</taxon>
        <taxon>Bacillota</taxon>
        <taxon>Clostridia</taxon>
        <taxon>Peptostreptococcales</taxon>
        <taxon>Peptoclostridiaceae</taxon>
        <taxon>Peptoclostridium</taxon>
    </lineage>
</organism>
<dbReference type="Gene3D" id="3.30.420.10">
    <property type="entry name" value="Ribonuclease H-like superfamily/Ribonuclease H"/>
    <property type="match status" value="1"/>
</dbReference>
<dbReference type="AlphaFoldDB" id="W8T4B2"/>
<dbReference type="RefSeq" id="WP_025434672.1">
    <property type="nucleotide sequence ID" value="NZ_CP007452.1"/>
</dbReference>
<dbReference type="Proteomes" id="UP000019591">
    <property type="component" value="Chromosome"/>
</dbReference>
<dbReference type="InterPro" id="IPR012337">
    <property type="entry name" value="RNaseH-like_sf"/>
</dbReference>